<accession>A0A0G0LF64</accession>
<evidence type="ECO:0000313" key="1">
    <source>
        <dbReference type="EMBL" id="KKQ89677.1"/>
    </source>
</evidence>
<proteinExistence type="predicted"/>
<protein>
    <submittedName>
        <fullName evidence="1">Uncharacterized protein</fullName>
    </submittedName>
</protein>
<gene>
    <name evidence="1" type="ORF">UT11_C0021G0013</name>
</gene>
<evidence type="ECO:0000313" key="2">
    <source>
        <dbReference type="Proteomes" id="UP000033934"/>
    </source>
</evidence>
<organism evidence="1 2">
    <name type="scientific">Berkelbacteria bacterium GW2011_GWA2_38_9</name>
    <dbReference type="NCBI Taxonomy" id="1618334"/>
    <lineage>
        <taxon>Bacteria</taxon>
        <taxon>Candidatus Berkelbacteria</taxon>
    </lineage>
</organism>
<reference evidence="1 2" key="1">
    <citation type="journal article" date="2015" name="Nature">
        <title>rRNA introns, odd ribosomes, and small enigmatic genomes across a large radiation of phyla.</title>
        <authorList>
            <person name="Brown C.T."/>
            <person name="Hug L.A."/>
            <person name="Thomas B.C."/>
            <person name="Sharon I."/>
            <person name="Castelle C.J."/>
            <person name="Singh A."/>
            <person name="Wilkins M.J."/>
            <person name="Williams K.H."/>
            <person name="Banfield J.F."/>
        </authorList>
    </citation>
    <scope>NUCLEOTIDE SEQUENCE [LARGE SCALE GENOMIC DNA]</scope>
</reference>
<sequence length="102" mass="11953">MVIFDLLGYITLPHYRVLRTKTKKRMLKRVNQNNLASYQGLLKHCDGYKLMRVLDYRSPLRSISCSILNLRNLQIDITSAGRRVGNDMWRGLCKRDGVARRE</sequence>
<name>A0A0G0LF64_9BACT</name>
<dbReference type="AlphaFoldDB" id="A0A0G0LF64"/>
<comment type="caution">
    <text evidence="1">The sequence shown here is derived from an EMBL/GenBank/DDBJ whole genome shotgun (WGS) entry which is preliminary data.</text>
</comment>
<dbReference type="EMBL" id="LBVO01000021">
    <property type="protein sequence ID" value="KKQ89677.1"/>
    <property type="molecule type" value="Genomic_DNA"/>
</dbReference>
<dbReference type="Proteomes" id="UP000033934">
    <property type="component" value="Unassembled WGS sequence"/>
</dbReference>